<dbReference type="Proteomes" id="UP000187203">
    <property type="component" value="Unassembled WGS sequence"/>
</dbReference>
<evidence type="ECO:0000313" key="1">
    <source>
        <dbReference type="EMBL" id="OMP07367.1"/>
    </source>
</evidence>
<keyword evidence="2" id="KW-1185">Reference proteome</keyword>
<accession>A0A1R3KJV4</accession>
<comment type="caution">
    <text evidence="1">The sequence shown here is derived from an EMBL/GenBank/DDBJ whole genome shotgun (WGS) entry which is preliminary data.</text>
</comment>
<dbReference type="EMBL" id="AWUE01013275">
    <property type="protein sequence ID" value="OMP07367.1"/>
    <property type="molecule type" value="Genomic_DNA"/>
</dbReference>
<reference evidence="2" key="1">
    <citation type="submission" date="2013-09" db="EMBL/GenBank/DDBJ databases">
        <title>Corchorus olitorius genome sequencing.</title>
        <authorList>
            <person name="Alam M."/>
            <person name="Haque M.S."/>
            <person name="Islam M.S."/>
            <person name="Emdad E.M."/>
            <person name="Islam M.M."/>
            <person name="Ahmed B."/>
            <person name="Halim A."/>
            <person name="Hossen Q.M.M."/>
            <person name="Hossain M.Z."/>
            <person name="Ahmed R."/>
            <person name="Khan M.M."/>
            <person name="Islam R."/>
            <person name="Rashid M.M."/>
            <person name="Khan S.A."/>
            <person name="Rahman M.S."/>
            <person name="Alam M."/>
            <person name="Yahiya A.S."/>
            <person name="Khan M.S."/>
            <person name="Azam M.S."/>
            <person name="Haque T."/>
            <person name="Lashkar M.Z.H."/>
            <person name="Akhand A.I."/>
            <person name="Morshed G."/>
            <person name="Roy S."/>
            <person name="Uddin K.S."/>
            <person name="Rabeya T."/>
            <person name="Hossain A.S."/>
            <person name="Chowdhury A."/>
            <person name="Snigdha A.R."/>
            <person name="Mortoza M.S."/>
            <person name="Matin S.A."/>
            <person name="Hoque S.M.E."/>
            <person name="Islam M.K."/>
            <person name="Roy D.K."/>
            <person name="Haider R."/>
            <person name="Moosa M.M."/>
            <person name="Elias S.M."/>
            <person name="Hasan A.M."/>
            <person name="Jahan S."/>
            <person name="Shafiuddin M."/>
            <person name="Mahmood N."/>
            <person name="Shommy N.S."/>
        </authorList>
    </citation>
    <scope>NUCLEOTIDE SEQUENCE [LARGE SCALE GENOMIC DNA]</scope>
    <source>
        <strain evidence="2">cv. O-4</strain>
    </source>
</reference>
<proteinExistence type="predicted"/>
<name>A0A1R3KJV4_9ROSI</name>
<protein>
    <submittedName>
        <fullName evidence="1">Uncharacterized protein</fullName>
    </submittedName>
</protein>
<gene>
    <name evidence="1" type="ORF">COLO4_07404</name>
</gene>
<dbReference type="AlphaFoldDB" id="A0A1R3KJV4"/>
<evidence type="ECO:0000313" key="2">
    <source>
        <dbReference type="Proteomes" id="UP000187203"/>
    </source>
</evidence>
<sequence length="35" mass="4036">MAIIFSNPFYDPFLSQRLFPLKVHSLSTLSTPNRP</sequence>
<organism evidence="1 2">
    <name type="scientific">Corchorus olitorius</name>
    <dbReference type="NCBI Taxonomy" id="93759"/>
    <lineage>
        <taxon>Eukaryota</taxon>
        <taxon>Viridiplantae</taxon>
        <taxon>Streptophyta</taxon>
        <taxon>Embryophyta</taxon>
        <taxon>Tracheophyta</taxon>
        <taxon>Spermatophyta</taxon>
        <taxon>Magnoliopsida</taxon>
        <taxon>eudicotyledons</taxon>
        <taxon>Gunneridae</taxon>
        <taxon>Pentapetalae</taxon>
        <taxon>rosids</taxon>
        <taxon>malvids</taxon>
        <taxon>Malvales</taxon>
        <taxon>Malvaceae</taxon>
        <taxon>Grewioideae</taxon>
        <taxon>Apeibeae</taxon>
        <taxon>Corchorus</taxon>
    </lineage>
</organism>